<dbReference type="PROSITE" id="PS51318">
    <property type="entry name" value="TAT"/>
    <property type="match status" value="1"/>
</dbReference>
<reference evidence="3 4" key="1">
    <citation type="submission" date="2020-06" db="EMBL/GenBank/DDBJ databases">
        <title>Global-level population genomics: horizontal gene transfer, symbiosis and evolution in Rhizobia.</title>
        <authorList>
            <person name="Gai Y."/>
        </authorList>
    </citation>
    <scope>NUCLEOTIDE SEQUENCE [LARGE SCALE GENOMIC DNA]</scope>
    <source>
        <strain evidence="3 4">PLR6_1b</strain>
    </source>
</reference>
<dbReference type="PANTHER" id="PTHR43312">
    <property type="entry name" value="D-THREO-ALDOSE 1-DEHYDROGENASE"/>
    <property type="match status" value="1"/>
</dbReference>
<evidence type="ECO:0000313" key="4">
    <source>
        <dbReference type="Proteomes" id="UP000720124"/>
    </source>
</evidence>
<keyword evidence="4" id="KW-1185">Reference proteome</keyword>
<protein>
    <submittedName>
        <fullName evidence="3">Aldo/keto reductase</fullName>
    </submittedName>
</protein>
<evidence type="ECO:0000259" key="2">
    <source>
        <dbReference type="Pfam" id="PF00248"/>
    </source>
</evidence>
<sequence>MRLTRRSFVTAATVAAATAVVPSRTLGAAVPLARAIPSSGETMPAVGLGTWITFNVGDDHVLRDECTAVMDAFFEAGGKMIDCSPMYGSSQAAIGYGLKKLGYPKVFSAEKVWTSAENGEDQIERSHTFWGVPRFDLLQVHNLQDWEQHLAMLLDMKAAGHVRYVGITTSEGRRDDLFEEIMRKHPLDFVQFTYNIVDREAEERLLPLAAERGIAVIVNRPFQQGALTRRLEGEKLPQWAAELRAGTWAQFILKFILSHPAVTVAIPATTRVDHVRENLAAASGYLPDEATRERMAALIRDL</sequence>
<proteinExistence type="predicted"/>
<name>A0ABS7LIJ6_9HYPH</name>
<dbReference type="CDD" id="cd19095">
    <property type="entry name" value="AKR_PA4992-like"/>
    <property type="match status" value="1"/>
</dbReference>
<dbReference type="Pfam" id="PF00248">
    <property type="entry name" value="Aldo_ket_red"/>
    <property type="match status" value="1"/>
</dbReference>
<dbReference type="InterPro" id="IPR036812">
    <property type="entry name" value="NAD(P)_OxRdtase_dom_sf"/>
</dbReference>
<evidence type="ECO:0000313" key="3">
    <source>
        <dbReference type="EMBL" id="MBY3591299.1"/>
    </source>
</evidence>
<feature type="signal peptide" evidence="1">
    <location>
        <begin position="1"/>
        <end position="28"/>
    </location>
</feature>
<dbReference type="SUPFAM" id="SSF51430">
    <property type="entry name" value="NAD(P)-linked oxidoreductase"/>
    <property type="match status" value="1"/>
</dbReference>
<evidence type="ECO:0000256" key="1">
    <source>
        <dbReference type="SAM" id="SignalP"/>
    </source>
</evidence>
<accession>A0ABS7LIJ6</accession>
<dbReference type="RefSeq" id="WP_207609490.1">
    <property type="nucleotide sequence ID" value="NZ_CP071622.1"/>
</dbReference>
<dbReference type="Gene3D" id="3.20.20.100">
    <property type="entry name" value="NADP-dependent oxidoreductase domain"/>
    <property type="match status" value="1"/>
</dbReference>
<dbReference type="EMBL" id="JABTXI010000005">
    <property type="protein sequence ID" value="MBY3591299.1"/>
    <property type="molecule type" value="Genomic_DNA"/>
</dbReference>
<feature type="chain" id="PRO_5045606334" evidence="1">
    <location>
        <begin position="29"/>
        <end position="302"/>
    </location>
</feature>
<dbReference type="InterPro" id="IPR053135">
    <property type="entry name" value="AKR2_Oxidoreductase"/>
</dbReference>
<keyword evidence="1" id="KW-0732">Signal</keyword>
<gene>
    <name evidence="3" type="ORF">HJA87_15655</name>
</gene>
<dbReference type="InterPro" id="IPR006311">
    <property type="entry name" value="TAT_signal"/>
</dbReference>
<dbReference type="Proteomes" id="UP000720124">
    <property type="component" value="Unassembled WGS sequence"/>
</dbReference>
<dbReference type="PANTHER" id="PTHR43312:SF1">
    <property type="entry name" value="NADP-DEPENDENT OXIDOREDUCTASE DOMAIN-CONTAINING PROTEIN"/>
    <property type="match status" value="1"/>
</dbReference>
<feature type="domain" description="NADP-dependent oxidoreductase" evidence="2">
    <location>
        <begin position="46"/>
        <end position="290"/>
    </location>
</feature>
<comment type="caution">
    <text evidence="3">The sequence shown here is derived from an EMBL/GenBank/DDBJ whole genome shotgun (WGS) entry which is preliminary data.</text>
</comment>
<dbReference type="InterPro" id="IPR023210">
    <property type="entry name" value="NADP_OxRdtase_dom"/>
</dbReference>
<organism evidence="3 4">
    <name type="scientific">Rhizobium bangladeshense</name>
    <dbReference type="NCBI Taxonomy" id="1138189"/>
    <lineage>
        <taxon>Bacteria</taxon>
        <taxon>Pseudomonadati</taxon>
        <taxon>Pseudomonadota</taxon>
        <taxon>Alphaproteobacteria</taxon>
        <taxon>Hyphomicrobiales</taxon>
        <taxon>Rhizobiaceae</taxon>
        <taxon>Rhizobium/Agrobacterium group</taxon>
        <taxon>Rhizobium</taxon>
    </lineage>
</organism>